<gene>
    <name evidence="2" type="ORF">GCM10025770_21290</name>
</gene>
<protein>
    <submittedName>
        <fullName evidence="2">Uncharacterized protein</fullName>
    </submittedName>
</protein>
<feature type="signal peptide" evidence="1">
    <location>
        <begin position="1"/>
        <end position="19"/>
    </location>
</feature>
<sequence>MSRWLAACLLILCAPAVLAAGAPSSCTIGGYFVMVFGGAFLDGRTSELRDSLANLVGNTIDGQSVVWKTLERDGTELYQSISNIAGDLSIENPDLNNPETRLRRLLDGRGTSGDIALRDLILPDIGEFLAKSSLDDEGVRVAADNAYQQIAAEIQTGKRVLLIAHSDATLIMQAVYQKLTGKFGQDKVSRYSIAPISTAGGSYILAGNDRVLEAVNLELGNKILSNATSLTSNKDVMGHDPLRVYLDTNSGLRDRIRNDILAAIKGVTPTTSPSSAGRFIVTARPSGKFNTMLHHTTPTGSGALGPSTVEIDAGDGFYGQSQTAPCDMTPEQSGTYKFSVWFGSDAKPGDSANISITRPGAGTQSLTIKAPTTKYTYDDGTSMEVVNTDLKAITSFNIKIEGGEVVVTADTPTYGTAAITSKRNTWRESERLVGLAFNSNPKFTPPEYKEQQPYFGKKFDSTRPKGTTIPDWVQVNGATVDAIEVKNYDLRKNKNGLIAKLTKQVNDRRAELPPGSTQQIRIDISGQKVNSTDWTTVRAAIENIWPAGLTGKVSTLVGQPYSTAPEAP</sequence>
<evidence type="ECO:0000256" key="1">
    <source>
        <dbReference type="SAM" id="SignalP"/>
    </source>
</evidence>
<reference evidence="3" key="1">
    <citation type="journal article" date="2019" name="Int. J. Syst. Evol. Microbiol.">
        <title>The Global Catalogue of Microorganisms (GCM) 10K type strain sequencing project: providing services to taxonomists for standard genome sequencing and annotation.</title>
        <authorList>
            <consortium name="The Broad Institute Genomics Platform"/>
            <consortium name="The Broad Institute Genome Sequencing Center for Infectious Disease"/>
            <person name="Wu L."/>
            <person name="Ma J."/>
        </authorList>
    </citation>
    <scope>NUCLEOTIDE SEQUENCE [LARGE SCALE GENOMIC DNA]</scope>
    <source>
        <strain evidence="3">JCM 18715</strain>
    </source>
</reference>
<proteinExistence type="predicted"/>
<dbReference type="EMBL" id="BAABLD010000008">
    <property type="protein sequence ID" value="GAA5165556.1"/>
    <property type="molecule type" value="Genomic_DNA"/>
</dbReference>
<feature type="chain" id="PRO_5046218475" evidence="1">
    <location>
        <begin position="20"/>
        <end position="568"/>
    </location>
</feature>
<dbReference type="Proteomes" id="UP001500547">
    <property type="component" value="Unassembled WGS sequence"/>
</dbReference>
<organism evidence="2 3">
    <name type="scientific">Viridibacterium curvum</name>
    <dbReference type="NCBI Taxonomy" id="1101404"/>
    <lineage>
        <taxon>Bacteria</taxon>
        <taxon>Pseudomonadati</taxon>
        <taxon>Pseudomonadota</taxon>
        <taxon>Betaproteobacteria</taxon>
        <taxon>Rhodocyclales</taxon>
        <taxon>Rhodocyclaceae</taxon>
        <taxon>Viridibacterium</taxon>
    </lineage>
</organism>
<keyword evidence="3" id="KW-1185">Reference proteome</keyword>
<name>A0ABP9QQ73_9RHOO</name>
<evidence type="ECO:0000313" key="3">
    <source>
        <dbReference type="Proteomes" id="UP001500547"/>
    </source>
</evidence>
<evidence type="ECO:0000313" key="2">
    <source>
        <dbReference type="EMBL" id="GAA5165556.1"/>
    </source>
</evidence>
<accession>A0ABP9QQ73</accession>
<comment type="caution">
    <text evidence="2">The sequence shown here is derived from an EMBL/GenBank/DDBJ whole genome shotgun (WGS) entry which is preliminary data.</text>
</comment>
<keyword evidence="1" id="KW-0732">Signal</keyword>